<dbReference type="AlphaFoldDB" id="A0A4Q8BHQ0"/>
<feature type="region of interest" description="Disordered" evidence="1">
    <location>
        <begin position="41"/>
        <end position="82"/>
    </location>
</feature>
<dbReference type="RefSeq" id="WP_130339018.1">
    <property type="nucleotide sequence ID" value="NZ_SHLD01000001.1"/>
</dbReference>
<name>A0A4Q8BHQ0_9ACTN</name>
<feature type="compositionally biased region" description="Basic residues" evidence="1">
    <location>
        <begin position="1"/>
        <end position="14"/>
    </location>
</feature>
<sequence length="82" mass="8641">MPAKRSPKKSRKPSAKPSLADVTPPDLDTLAVAPAVPVDLPVLPAAETPPPPKAGPPPGRDPRFAGRTQPAGQARRYAFRRS</sequence>
<gene>
    <name evidence="2" type="ORF">EV384_6297</name>
</gene>
<organism evidence="2 3">
    <name type="scientific">Micromonospora kangleipakensis</name>
    <dbReference type="NCBI Taxonomy" id="1077942"/>
    <lineage>
        <taxon>Bacteria</taxon>
        <taxon>Bacillati</taxon>
        <taxon>Actinomycetota</taxon>
        <taxon>Actinomycetes</taxon>
        <taxon>Micromonosporales</taxon>
        <taxon>Micromonosporaceae</taxon>
        <taxon>Micromonospora</taxon>
    </lineage>
</organism>
<dbReference type="Proteomes" id="UP000294114">
    <property type="component" value="Unassembled WGS sequence"/>
</dbReference>
<comment type="caution">
    <text evidence="2">The sequence shown here is derived from an EMBL/GenBank/DDBJ whole genome shotgun (WGS) entry which is preliminary data.</text>
</comment>
<proteinExistence type="predicted"/>
<accession>A0A4Q8BHQ0</accession>
<evidence type="ECO:0000313" key="3">
    <source>
        <dbReference type="Proteomes" id="UP000294114"/>
    </source>
</evidence>
<feature type="region of interest" description="Disordered" evidence="1">
    <location>
        <begin position="1"/>
        <end position="26"/>
    </location>
</feature>
<evidence type="ECO:0000256" key="1">
    <source>
        <dbReference type="SAM" id="MobiDB-lite"/>
    </source>
</evidence>
<reference evidence="2 3" key="1">
    <citation type="submission" date="2019-02" db="EMBL/GenBank/DDBJ databases">
        <title>Sequencing the genomes of 1000 actinobacteria strains.</title>
        <authorList>
            <person name="Klenk H.-P."/>
        </authorList>
    </citation>
    <scope>NUCLEOTIDE SEQUENCE [LARGE SCALE GENOMIC DNA]</scope>
    <source>
        <strain evidence="2 3">DSM 45612</strain>
    </source>
</reference>
<feature type="compositionally biased region" description="Pro residues" evidence="1">
    <location>
        <begin position="47"/>
        <end position="59"/>
    </location>
</feature>
<evidence type="ECO:0000313" key="2">
    <source>
        <dbReference type="EMBL" id="RZU77567.1"/>
    </source>
</evidence>
<dbReference type="EMBL" id="SHLD01000001">
    <property type="protein sequence ID" value="RZU77567.1"/>
    <property type="molecule type" value="Genomic_DNA"/>
</dbReference>
<protein>
    <submittedName>
        <fullName evidence="2">Uncharacterized protein</fullName>
    </submittedName>
</protein>
<keyword evidence="3" id="KW-1185">Reference proteome</keyword>